<feature type="transmembrane region" description="Helical" evidence="5">
    <location>
        <begin position="208"/>
        <end position="229"/>
    </location>
</feature>
<evidence type="ECO:0000256" key="1">
    <source>
        <dbReference type="ARBA" id="ARBA00004141"/>
    </source>
</evidence>
<feature type="transmembrane region" description="Helical" evidence="5">
    <location>
        <begin position="178"/>
        <end position="196"/>
    </location>
</feature>
<dbReference type="Proteomes" id="UP000029843">
    <property type="component" value="Unassembled WGS sequence"/>
</dbReference>
<evidence type="ECO:0000256" key="2">
    <source>
        <dbReference type="ARBA" id="ARBA00022692"/>
    </source>
</evidence>
<evidence type="ECO:0000313" key="7">
    <source>
        <dbReference type="EMBL" id="KGJ94274.1"/>
    </source>
</evidence>
<evidence type="ECO:0000256" key="3">
    <source>
        <dbReference type="ARBA" id="ARBA00022989"/>
    </source>
</evidence>
<dbReference type="GO" id="GO:0005886">
    <property type="term" value="C:plasma membrane"/>
    <property type="evidence" value="ECO:0007669"/>
    <property type="project" value="TreeGrafter"/>
</dbReference>
<dbReference type="PATRIC" id="fig|28229.4.peg.465"/>
<dbReference type="Gene3D" id="1.20.1420.30">
    <property type="entry name" value="NCX, central ion-binding region"/>
    <property type="match status" value="2"/>
</dbReference>
<dbReference type="InterPro" id="IPR004837">
    <property type="entry name" value="NaCa_Exmemb"/>
</dbReference>
<dbReference type="PANTHER" id="PTHR10846:SF8">
    <property type="entry name" value="INNER MEMBRANE PROTEIN YRBG"/>
    <property type="match status" value="1"/>
</dbReference>
<evidence type="ECO:0000259" key="6">
    <source>
        <dbReference type="Pfam" id="PF01699"/>
    </source>
</evidence>
<feature type="transmembrane region" description="Helical" evidence="5">
    <location>
        <begin position="278"/>
        <end position="295"/>
    </location>
</feature>
<feature type="transmembrane region" description="Helical" evidence="5">
    <location>
        <begin position="103"/>
        <end position="120"/>
    </location>
</feature>
<dbReference type="EMBL" id="JQED01000005">
    <property type="protein sequence ID" value="KGJ94274.1"/>
    <property type="molecule type" value="Genomic_DNA"/>
</dbReference>
<sequence length="327" mass="34617">MLEQIFILLIALVALVWSADKFVFGASSLARNLGISPMIIGLTIVAMGSSAPEMMVAGTASMQGNPDTAIGNAIGSNITNIALVLGITALLQPLTVSSQTIKREIPLILAVTALGYWLLIDNHFSFIEGMLLMAGFAIYIITLLVITLKKTKGKPSDDPLIIEAEQDVAPAVSMKLSLIWLSVGIILLPLSASFLVDSSVYIAKAYGISDLVIGLTIIAIGTSLPELAASIMSIIKKEDDLALGNIIGSNIFNILAVLPLAGLIAPGNIDALAASRDAPYMLGVTLLLFILCFSRRLGAFRITRAKGMLLLLSFIAYQVLLFSQLSS</sequence>
<dbReference type="OrthoDB" id="9794225at2"/>
<feature type="domain" description="Sodium/calcium exchanger membrane region" evidence="6">
    <location>
        <begin position="5"/>
        <end position="144"/>
    </location>
</feature>
<dbReference type="InterPro" id="IPR044880">
    <property type="entry name" value="NCX_ion-bd_dom_sf"/>
</dbReference>
<feature type="domain" description="Sodium/calcium exchanger membrane region" evidence="6">
    <location>
        <begin position="177"/>
        <end position="322"/>
    </location>
</feature>
<dbReference type="GO" id="GO:0006874">
    <property type="term" value="P:intracellular calcium ion homeostasis"/>
    <property type="evidence" value="ECO:0007669"/>
    <property type="project" value="TreeGrafter"/>
</dbReference>
<evidence type="ECO:0000256" key="5">
    <source>
        <dbReference type="SAM" id="Phobius"/>
    </source>
</evidence>
<feature type="transmembrane region" description="Helical" evidence="5">
    <location>
        <begin position="69"/>
        <end position="91"/>
    </location>
</feature>
<dbReference type="GO" id="GO:0005262">
    <property type="term" value="F:calcium channel activity"/>
    <property type="evidence" value="ECO:0007669"/>
    <property type="project" value="TreeGrafter"/>
</dbReference>
<dbReference type="PANTHER" id="PTHR10846">
    <property type="entry name" value="SODIUM/POTASSIUM/CALCIUM EXCHANGER"/>
    <property type="match status" value="1"/>
</dbReference>
<gene>
    <name evidence="7" type="ORF">ND2E_1463</name>
</gene>
<dbReference type="Pfam" id="PF01699">
    <property type="entry name" value="Na_Ca_ex"/>
    <property type="match status" value="2"/>
</dbReference>
<comment type="subcellular location">
    <subcellularLocation>
        <location evidence="1">Membrane</location>
        <topology evidence="1">Multi-pass membrane protein</topology>
    </subcellularLocation>
</comment>
<dbReference type="RefSeq" id="WP_033092266.1">
    <property type="nucleotide sequence ID" value="NZ_JQED01000005.1"/>
</dbReference>
<feature type="transmembrane region" description="Helical" evidence="5">
    <location>
        <begin position="241"/>
        <end position="266"/>
    </location>
</feature>
<keyword evidence="3 5" id="KW-1133">Transmembrane helix</keyword>
<accession>A0A099KU18</accession>
<dbReference type="InterPro" id="IPR004481">
    <property type="entry name" value="K/Na/Ca-exchanger"/>
</dbReference>
<reference evidence="7 8" key="1">
    <citation type="submission" date="2014-08" db="EMBL/GenBank/DDBJ databases">
        <title>Genomic and Phenotypic Diversity of Colwellia psychrerythraea strains from Disparate Marine Basins.</title>
        <authorList>
            <person name="Techtmann S.M."/>
            <person name="Stelling S.C."/>
            <person name="Utturkar S.M."/>
            <person name="Alshibli N."/>
            <person name="Harris A."/>
            <person name="Brown S.D."/>
            <person name="Hazen T.C."/>
        </authorList>
    </citation>
    <scope>NUCLEOTIDE SEQUENCE [LARGE SCALE GENOMIC DNA]</scope>
    <source>
        <strain evidence="7 8">ND2E</strain>
    </source>
</reference>
<keyword evidence="4 5" id="KW-0472">Membrane</keyword>
<dbReference type="AlphaFoldDB" id="A0A099KU18"/>
<organism evidence="7 8">
    <name type="scientific">Colwellia psychrerythraea</name>
    <name type="common">Vibrio psychroerythus</name>
    <dbReference type="NCBI Taxonomy" id="28229"/>
    <lineage>
        <taxon>Bacteria</taxon>
        <taxon>Pseudomonadati</taxon>
        <taxon>Pseudomonadota</taxon>
        <taxon>Gammaproteobacteria</taxon>
        <taxon>Alteromonadales</taxon>
        <taxon>Colwelliaceae</taxon>
        <taxon>Colwellia</taxon>
    </lineage>
</organism>
<protein>
    <submittedName>
        <fullName evidence="7">Na+/Ca+ antiporter, CaCA family</fullName>
    </submittedName>
</protein>
<name>A0A099KU18_COLPS</name>
<dbReference type="NCBIfam" id="TIGR00367">
    <property type="entry name" value="calcium/sodium antiporter"/>
    <property type="match status" value="1"/>
</dbReference>
<evidence type="ECO:0000313" key="8">
    <source>
        <dbReference type="Proteomes" id="UP000029843"/>
    </source>
</evidence>
<evidence type="ECO:0000256" key="4">
    <source>
        <dbReference type="ARBA" id="ARBA00023136"/>
    </source>
</evidence>
<dbReference type="GO" id="GO:0008273">
    <property type="term" value="F:calcium, potassium:sodium antiporter activity"/>
    <property type="evidence" value="ECO:0007669"/>
    <property type="project" value="TreeGrafter"/>
</dbReference>
<feature type="transmembrane region" description="Helical" evidence="5">
    <location>
        <begin position="307"/>
        <end position="325"/>
    </location>
</feature>
<comment type="caution">
    <text evidence="7">The sequence shown here is derived from an EMBL/GenBank/DDBJ whole genome shotgun (WGS) entry which is preliminary data.</text>
</comment>
<keyword evidence="2 5" id="KW-0812">Transmembrane</keyword>
<proteinExistence type="predicted"/>
<feature type="transmembrane region" description="Helical" evidence="5">
    <location>
        <begin position="126"/>
        <end position="146"/>
    </location>
</feature>